<gene>
    <name evidence="1" type="ORF">GLOINDRAFT_19169</name>
</gene>
<proteinExistence type="predicted"/>
<organism evidence="1">
    <name type="scientific">Rhizophagus irregularis (strain DAOM 181602 / DAOM 197198 / MUCL 43194)</name>
    <name type="common">Arbuscular mycorrhizal fungus</name>
    <name type="synonym">Glomus intraradices</name>
    <dbReference type="NCBI Taxonomy" id="747089"/>
    <lineage>
        <taxon>Eukaryota</taxon>
        <taxon>Fungi</taxon>
        <taxon>Fungi incertae sedis</taxon>
        <taxon>Mucoromycota</taxon>
        <taxon>Glomeromycotina</taxon>
        <taxon>Glomeromycetes</taxon>
        <taxon>Glomerales</taxon>
        <taxon>Glomeraceae</taxon>
        <taxon>Rhizophagus</taxon>
    </lineage>
</organism>
<dbReference type="EMBL" id="KI277897">
    <property type="protein sequence ID" value="ESA19851.1"/>
    <property type="molecule type" value="Genomic_DNA"/>
</dbReference>
<name>U9UW75_RHIID</name>
<dbReference type="HOGENOM" id="CLU_000288_7_16_1"/>
<evidence type="ECO:0000313" key="1">
    <source>
        <dbReference type="EMBL" id="ESA19851.1"/>
    </source>
</evidence>
<sequence>MKECWHSDPEKRPHATDIYDKIDKMKDEEWKNSCNKNPTEIVKSSDIGPVTTNNPNAIYKSRNLSGMISTAMSLRSLRSHQSINLGNIAEQFNYYRKNNKTSTGKRKYENDLIEDKNDSGSIKRKKLFENKNNDYLSEEIKFDIDINFNNNEYITIENDFDINL</sequence>
<dbReference type="AlphaFoldDB" id="U9UW75"/>
<evidence type="ECO:0008006" key="2">
    <source>
        <dbReference type="Google" id="ProtNLM"/>
    </source>
</evidence>
<protein>
    <recommendedName>
        <fullName evidence="2">Serine-threonine/tyrosine-protein kinase catalytic domain-containing protein</fullName>
    </recommendedName>
</protein>
<dbReference type="VEuPathDB" id="FungiDB:RhiirFUN_017546"/>
<accession>U9UW75</accession>
<reference evidence="1" key="1">
    <citation type="submission" date="2013-07" db="EMBL/GenBank/DDBJ databases">
        <title>The genome of an arbuscular mycorrhizal fungus provides insights into the evolution of the oldest plant symbiosis.</title>
        <authorList>
            <consortium name="DOE Joint Genome Institute"/>
            <person name="Tisserant E."/>
            <person name="Malbreil M."/>
            <person name="Kuo A."/>
            <person name="Kohler A."/>
            <person name="Symeonidi A."/>
            <person name="Balestrini R."/>
            <person name="Charron P."/>
            <person name="Duensing N."/>
            <person name="Frei-dit-Frey N."/>
            <person name="Gianinazzi-Pearson V."/>
            <person name="Gilbert B."/>
            <person name="Handa Y."/>
            <person name="Hijri M."/>
            <person name="Kaul R."/>
            <person name="Kawaguchi M."/>
            <person name="Krajinski F."/>
            <person name="Lammers P."/>
            <person name="Lapierre D."/>
            <person name="Masclaux F.G."/>
            <person name="Murat C."/>
            <person name="Morin E."/>
            <person name="Ndikumana S."/>
            <person name="Pagni M."/>
            <person name="Petitpierre D."/>
            <person name="Requena N."/>
            <person name="Rosikiewicz P."/>
            <person name="Riley R."/>
            <person name="Saito K."/>
            <person name="San Clemente H."/>
            <person name="Shapiro H."/>
            <person name="van Tuinen D."/>
            <person name="Becard G."/>
            <person name="Bonfante P."/>
            <person name="Paszkowski U."/>
            <person name="Shachar-Hill Y."/>
            <person name="Young J.P."/>
            <person name="Sanders I.R."/>
            <person name="Henrissat B."/>
            <person name="Rensing S.A."/>
            <person name="Grigoriev I.V."/>
            <person name="Corradi N."/>
            <person name="Roux C."/>
            <person name="Martin F."/>
        </authorList>
    </citation>
    <scope>NUCLEOTIDE SEQUENCE</scope>
    <source>
        <strain evidence="1">DAOM 197198</strain>
    </source>
</reference>